<evidence type="ECO:0000256" key="1">
    <source>
        <dbReference type="ARBA" id="ARBA00023002"/>
    </source>
</evidence>
<dbReference type="Proteomes" id="UP000636960">
    <property type="component" value="Unassembled WGS sequence"/>
</dbReference>
<dbReference type="InterPro" id="IPR000683">
    <property type="entry name" value="Gfo/Idh/MocA-like_OxRdtase_N"/>
</dbReference>
<dbReference type="Gene3D" id="3.30.360.10">
    <property type="entry name" value="Dihydrodipicolinate Reductase, domain 2"/>
    <property type="match status" value="1"/>
</dbReference>
<dbReference type="EMBL" id="BOMV01000039">
    <property type="protein sequence ID" value="GIE95937.1"/>
    <property type="molecule type" value="Genomic_DNA"/>
</dbReference>
<gene>
    <name evidence="4" type="ORF">Ari01nite_34020</name>
</gene>
<dbReference type="InterPro" id="IPR050463">
    <property type="entry name" value="Gfo/Idh/MocA_oxidrdct_glycsds"/>
</dbReference>
<keyword evidence="1" id="KW-0560">Oxidoreductase</keyword>
<keyword evidence="5" id="KW-1185">Reference proteome</keyword>
<dbReference type="InterPro" id="IPR055170">
    <property type="entry name" value="GFO_IDH_MocA-like_dom"/>
</dbReference>
<comment type="caution">
    <text evidence="4">The sequence shown here is derived from an EMBL/GenBank/DDBJ whole genome shotgun (WGS) entry which is preliminary data.</text>
</comment>
<feature type="domain" description="GFO/IDH/MocA-like oxidoreductase" evidence="3">
    <location>
        <begin position="129"/>
        <end position="251"/>
    </location>
</feature>
<organism evidence="4 5">
    <name type="scientific">Paractinoplanes rishiriensis</name>
    <dbReference type="NCBI Taxonomy" id="1050105"/>
    <lineage>
        <taxon>Bacteria</taxon>
        <taxon>Bacillati</taxon>
        <taxon>Actinomycetota</taxon>
        <taxon>Actinomycetes</taxon>
        <taxon>Micromonosporales</taxon>
        <taxon>Micromonosporaceae</taxon>
        <taxon>Paractinoplanes</taxon>
    </lineage>
</organism>
<evidence type="ECO:0000313" key="5">
    <source>
        <dbReference type="Proteomes" id="UP000636960"/>
    </source>
</evidence>
<evidence type="ECO:0000259" key="2">
    <source>
        <dbReference type="Pfam" id="PF01408"/>
    </source>
</evidence>
<evidence type="ECO:0000259" key="3">
    <source>
        <dbReference type="Pfam" id="PF22725"/>
    </source>
</evidence>
<dbReference type="SUPFAM" id="SSF55347">
    <property type="entry name" value="Glyceraldehyde-3-phosphate dehydrogenase-like, C-terminal domain"/>
    <property type="match status" value="1"/>
</dbReference>
<dbReference type="GO" id="GO:0016491">
    <property type="term" value="F:oxidoreductase activity"/>
    <property type="evidence" value="ECO:0007669"/>
    <property type="project" value="UniProtKB-KW"/>
</dbReference>
<feature type="domain" description="Gfo/Idh/MocA-like oxidoreductase N-terminal" evidence="2">
    <location>
        <begin position="4"/>
        <end position="119"/>
    </location>
</feature>
<dbReference type="AlphaFoldDB" id="A0A919JZ35"/>
<dbReference type="Pfam" id="PF01408">
    <property type="entry name" value="GFO_IDH_MocA"/>
    <property type="match status" value="1"/>
</dbReference>
<dbReference type="PANTHER" id="PTHR43818:SF11">
    <property type="entry name" value="BCDNA.GH03377"/>
    <property type="match status" value="1"/>
</dbReference>
<name>A0A919JZ35_9ACTN</name>
<sequence>MDMRSGIIGTGFIGGVHAYAVRAAGGALAHVAAESLEHAAEAARRLGAEHACASAEELINADDVDVVHVCTPNALHVPQAEAAIRAGKHVICEKPLATDPADARRLVEAAADAGLVAAVPFVYRFYPSVREARARIGAGDAGPLWLLHGSYLQDWLAGSDATNWRVDPKLGGASRAFGDIGVHWCDLMEFTTGHRITRLIARMATAHPDRITEDGAAVLFGTDRGASGSVVVSQVSPGRKNRLWFEFDGPSASYAFDQELPDSLWVGGKRGNQVVPRGPDTFSGPAAGYARLPAGHPQGYQDSFTAFVADVYAAIGGHKPDGLPMFADGLRAAVLTAAVVESAADETWVEVPQ</sequence>
<dbReference type="InterPro" id="IPR036291">
    <property type="entry name" value="NAD(P)-bd_dom_sf"/>
</dbReference>
<proteinExistence type="predicted"/>
<accession>A0A919JZ35</accession>
<protein>
    <submittedName>
        <fullName evidence="4">Dehydrogenase</fullName>
    </submittedName>
</protein>
<evidence type="ECO:0000313" key="4">
    <source>
        <dbReference type="EMBL" id="GIE95937.1"/>
    </source>
</evidence>
<dbReference type="PANTHER" id="PTHR43818">
    <property type="entry name" value="BCDNA.GH03377"/>
    <property type="match status" value="1"/>
</dbReference>
<dbReference type="Pfam" id="PF22725">
    <property type="entry name" value="GFO_IDH_MocA_C3"/>
    <property type="match status" value="1"/>
</dbReference>
<dbReference type="Gene3D" id="3.40.50.720">
    <property type="entry name" value="NAD(P)-binding Rossmann-like Domain"/>
    <property type="match status" value="1"/>
</dbReference>
<reference evidence="4" key="1">
    <citation type="submission" date="2021-01" db="EMBL/GenBank/DDBJ databases">
        <title>Whole genome shotgun sequence of Actinoplanes rishiriensis NBRC 108556.</title>
        <authorList>
            <person name="Komaki H."/>
            <person name="Tamura T."/>
        </authorList>
    </citation>
    <scope>NUCLEOTIDE SEQUENCE</scope>
    <source>
        <strain evidence="4">NBRC 108556</strain>
    </source>
</reference>
<dbReference type="SUPFAM" id="SSF51735">
    <property type="entry name" value="NAD(P)-binding Rossmann-fold domains"/>
    <property type="match status" value="1"/>
</dbReference>
<dbReference type="GO" id="GO:0000166">
    <property type="term" value="F:nucleotide binding"/>
    <property type="evidence" value="ECO:0007669"/>
    <property type="project" value="InterPro"/>
</dbReference>